<evidence type="ECO:0000256" key="2">
    <source>
        <dbReference type="ARBA" id="ARBA00022840"/>
    </source>
</evidence>
<dbReference type="PANTHER" id="PTHR43384:SF4">
    <property type="entry name" value="CELLULOSE BIOSYNTHESIS PROTEIN BCSQ-RELATED"/>
    <property type="match status" value="1"/>
</dbReference>
<dbReference type="SUPFAM" id="SSF52540">
    <property type="entry name" value="P-loop containing nucleoside triphosphate hydrolases"/>
    <property type="match status" value="1"/>
</dbReference>
<sequence length="289" mass="31142">MTRFDDQAASLRRLSLGNALSASFAFLGGRASGVTTLVAELGIALGVTHGRRVLLLDGHAGQPLLRRFNLSTSETLDTVLSQQLALDAAVSPLGGTINLLNGYARPSVLAALSDVSAHRVQSEYLALTRDTEFVLIDAPTQTPLLAAVAGDIVLVLSPDQDGLTETYTAVKYLVSEFGRRKFNVLVNRVHSLDEAQHWFSRLSTVASEYLPVSLRWVGYVPEDHWAKRATVLKTTAVQSFDTSEIATAANQLAHALPLWATGSGVAHELFSRLCDAARLLEPDPSEIIV</sequence>
<dbReference type="STRING" id="1122240.GCA_000620105_03341"/>
<protein>
    <submittedName>
        <fullName evidence="3">Flagellar synthesis regulator FleN</fullName>
    </submittedName>
</protein>
<dbReference type="EMBL" id="CP028519">
    <property type="protein sequence ID" value="AVY95876.1"/>
    <property type="molecule type" value="Genomic_DNA"/>
</dbReference>
<evidence type="ECO:0000313" key="3">
    <source>
        <dbReference type="EMBL" id="AVY95876.1"/>
    </source>
</evidence>
<dbReference type="Gene3D" id="3.40.50.300">
    <property type="entry name" value="P-loop containing nucleotide triphosphate hydrolases"/>
    <property type="match status" value="1"/>
</dbReference>
<accession>A0A2S0PES1</accession>
<organism evidence="3 4">
    <name type="scientific">Microvirgula aerodenitrificans</name>
    <dbReference type="NCBI Taxonomy" id="57480"/>
    <lineage>
        <taxon>Bacteria</taxon>
        <taxon>Pseudomonadati</taxon>
        <taxon>Pseudomonadota</taxon>
        <taxon>Betaproteobacteria</taxon>
        <taxon>Neisseriales</taxon>
        <taxon>Aquaspirillaceae</taxon>
        <taxon>Microvirgula</taxon>
    </lineage>
</organism>
<keyword evidence="2" id="KW-0067">ATP-binding</keyword>
<keyword evidence="3" id="KW-0969">Cilium</keyword>
<dbReference type="PANTHER" id="PTHR43384">
    <property type="entry name" value="SEPTUM SITE-DETERMINING PROTEIN MIND HOMOLOG, CHLOROPLASTIC-RELATED"/>
    <property type="match status" value="1"/>
</dbReference>
<dbReference type="AlphaFoldDB" id="A0A2S0PES1"/>
<dbReference type="OrthoDB" id="5296586at2"/>
<dbReference type="GO" id="GO:0009898">
    <property type="term" value="C:cytoplasmic side of plasma membrane"/>
    <property type="evidence" value="ECO:0007669"/>
    <property type="project" value="TreeGrafter"/>
</dbReference>
<dbReference type="GO" id="GO:0016887">
    <property type="term" value="F:ATP hydrolysis activity"/>
    <property type="evidence" value="ECO:0007669"/>
    <property type="project" value="TreeGrafter"/>
</dbReference>
<dbReference type="InterPro" id="IPR050625">
    <property type="entry name" value="ParA/MinD_ATPase"/>
</dbReference>
<evidence type="ECO:0000256" key="1">
    <source>
        <dbReference type="ARBA" id="ARBA00022741"/>
    </source>
</evidence>
<name>A0A2S0PES1_9NEIS</name>
<dbReference type="GO" id="GO:0005524">
    <property type="term" value="F:ATP binding"/>
    <property type="evidence" value="ECO:0007669"/>
    <property type="project" value="UniProtKB-KW"/>
</dbReference>
<evidence type="ECO:0000313" key="4">
    <source>
        <dbReference type="Proteomes" id="UP000244173"/>
    </source>
</evidence>
<reference evidence="3 4" key="1">
    <citation type="submission" date="2018-04" db="EMBL/GenBank/DDBJ databases">
        <title>Denitrifier Microvirgula.</title>
        <authorList>
            <person name="Anderson E."/>
            <person name="Jang J."/>
            <person name="Ishii S."/>
        </authorList>
    </citation>
    <scope>NUCLEOTIDE SEQUENCE [LARGE SCALE GENOMIC DNA]</scope>
    <source>
        <strain evidence="3 4">BE2.4</strain>
    </source>
</reference>
<gene>
    <name evidence="3" type="ORF">DAI18_18890</name>
</gene>
<keyword evidence="3" id="KW-0966">Cell projection</keyword>
<dbReference type="InterPro" id="IPR027417">
    <property type="entry name" value="P-loop_NTPase"/>
</dbReference>
<dbReference type="KEGG" id="maer:DAI18_18890"/>
<keyword evidence="1" id="KW-0547">Nucleotide-binding</keyword>
<dbReference type="Proteomes" id="UP000244173">
    <property type="component" value="Chromosome"/>
</dbReference>
<dbReference type="GO" id="GO:0005829">
    <property type="term" value="C:cytosol"/>
    <property type="evidence" value="ECO:0007669"/>
    <property type="project" value="TreeGrafter"/>
</dbReference>
<keyword evidence="4" id="KW-1185">Reference proteome</keyword>
<keyword evidence="3" id="KW-0282">Flagellum</keyword>
<proteinExistence type="predicted"/>
<dbReference type="GO" id="GO:0051782">
    <property type="term" value="P:negative regulation of cell division"/>
    <property type="evidence" value="ECO:0007669"/>
    <property type="project" value="TreeGrafter"/>
</dbReference>
<dbReference type="RefSeq" id="WP_051529020.1">
    <property type="nucleotide sequence ID" value="NZ_CALFSO010000117.1"/>
</dbReference>